<feature type="non-terminal residue" evidence="1">
    <location>
        <position position="1"/>
    </location>
</feature>
<organism evidence="1">
    <name type="scientific">human gut metagenome</name>
    <dbReference type="NCBI Taxonomy" id="408170"/>
    <lineage>
        <taxon>unclassified sequences</taxon>
        <taxon>metagenomes</taxon>
        <taxon>organismal metagenomes</taxon>
    </lineage>
</organism>
<comment type="caution">
    <text evidence="1">The sequence shown here is derived from an EMBL/GenBank/DDBJ whole genome shotgun (WGS) entry which is preliminary data.</text>
</comment>
<proteinExistence type="predicted"/>
<gene>
    <name evidence="1" type="ORF">OBE_15278</name>
</gene>
<name>K1S3K4_9ZZZZ</name>
<dbReference type="EMBL" id="AJWZ01010502">
    <property type="protein sequence ID" value="EKC48265.1"/>
    <property type="molecule type" value="Genomic_DNA"/>
</dbReference>
<protein>
    <submittedName>
        <fullName evidence="1">Uncharacterized protein</fullName>
    </submittedName>
</protein>
<reference evidence="1" key="1">
    <citation type="journal article" date="2013" name="Environ. Microbiol.">
        <title>Microbiota from the distal guts of lean and obese adolescents exhibit partial functional redundancy besides clear differences in community structure.</title>
        <authorList>
            <person name="Ferrer M."/>
            <person name="Ruiz A."/>
            <person name="Lanza F."/>
            <person name="Haange S.B."/>
            <person name="Oberbach A."/>
            <person name="Till H."/>
            <person name="Bargiela R."/>
            <person name="Campoy C."/>
            <person name="Segura M.T."/>
            <person name="Richter M."/>
            <person name="von Bergen M."/>
            <person name="Seifert J."/>
            <person name="Suarez A."/>
        </authorList>
    </citation>
    <scope>NUCLEOTIDE SEQUENCE</scope>
</reference>
<feature type="non-terminal residue" evidence="1">
    <location>
        <position position="178"/>
    </location>
</feature>
<sequence length="178" mass="18820">KEFNNVQLDVTFIQAATRSNITSGEDIATSFGKISKWFTDLKSIAWDGHPTVTQKDTTSTISPNHEETFTVVDSVTRNGEGHVTGINVKTVKLPTGSGYVHPTHDPHTSGLYKITVDELGHVSDATAVTKTDITDLGIPGSDTNTTYTLSGAYGSGSNTWVTTLTPSSGSATTSTVPT</sequence>
<dbReference type="AlphaFoldDB" id="K1S3K4"/>
<accession>K1S3K4</accession>
<evidence type="ECO:0000313" key="1">
    <source>
        <dbReference type="EMBL" id="EKC48265.1"/>
    </source>
</evidence>